<feature type="transmembrane region" description="Helical" evidence="2">
    <location>
        <begin position="53"/>
        <end position="78"/>
    </location>
</feature>
<accession>A0A1H1F6N7</accession>
<gene>
    <name evidence="4" type="ORF">SAMN04489718_2876</name>
</gene>
<keyword evidence="4" id="KW-0547">Nucleotide-binding</keyword>
<dbReference type="Proteomes" id="UP000199301">
    <property type="component" value="Unassembled WGS sequence"/>
</dbReference>
<dbReference type="GO" id="GO:0004386">
    <property type="term" value="F:helicase activity"/>
    <property type="evidence" value="ECO:0007669"/>
    <property type="project" value="UniProtKB-KW"/>
</dbReference>
<organism evidence="4 5">
    <name type="scientific">Actinopolyspora saharensis</name>
    <dbReference type="NCBI Taxonomy" id="995062"/>
    <lineage>
        <taxon>Bacteria</taxon>
        <taxon>Bacillati</taxon>
        <taxon>Actinomycetota</taxon>
        <taxon>Actinomycetes</taxon>
        <taxon>Actinopolysporales</taxon>
        <taxon>Actinopolysporaceae</taxon>
        <taxon>Actinopolyspora</taxon>
    </lineage>
</organism>
<dbReference type="OrthoDB" id="5186973at2"/>
<name>A0A1H1F6N7_9ACTN</name>
<dbReference type="InterPro" id="IPR021202">
    <property type="entry name" value="Rv3654c-like"/>
</dbReference>
<evidence type="ECO:0000256" key="1">
    <source>
        <dbReference type="SAM" id="MobiDB-lite"/>
    </source>
</evidence>
<keyword evidence="4" id="KW-0067">ATP-binding</keyword>
<feature type="compositionally biased region" description="Basic and acidic residues" evidence="1">
    <location>
        <begin position="34"/>
        <end position="47"/>
    </location>
</feature>
<evidence type="ECO:0000313" key="5">
    <source>
        <dbReference type="Proteomes" id="UP000199301"/>
    </source>
</evidence>
<feature type="region of interest" description="Disordered" evidence="1">
    <location>
        <begin position="26"/>
        <end position="47"/>
    </location>
</feature>
<proteinExistence type="predicted"/>
<keyword evidence="5" id="KW-1185">Reference proteome</keyword>
<evidence type="ECO:0000256" key="2">
    <source>
        <dbReference type="SAM" id="Phobius"/>
    </source>
</evidence>
<evidence type="ECO:0000313" key="4">
    <source>
        <dbReference type="EMBL" id="SDQ96645.1"/>
    </source>
</evidence>
<keyword evidence="2" id="KW-1133">Transmembrane helix</keyword>
<reference evidence="5" key="1">
    <citation type="submission" date="2016-10" db="EMBL/GenBank/DDBJ databases">
        <authorList>
            <person name="Varghese N."/>
            <person name="Submissions S."/>
        </authorList>
    </citation>
    <scope>NUCLEOTIDE SEQUENCE [LARGE SCALE GENOMIC DNA]</scope>
    <source>
        <strain evidence="5">DSM 45459</strain>
    </source>
</reference>
<evidence type="ECO:0000259" key="3">
    <source>
        <dbReference type="Pfam" id="PF13400"/>
    </source>
</evidence>
<dbReference type="InterPro" id="IPR028087">
    <property type="entry name" value="Tad_N"/>
</dbReference>
<keyword evidence="4" id="KW-0378">Hydrolase</keyword>
<keyword evidence="2" id="KW-0472">Membrane</keyword>
<dbReference type="AlphaFoldDB" id="A0A1H1F6N7"/>
<feature type="domain" description="Putative Flp pilus-assembly TadG-like N-terminal" evidence="3">
    <location>
        <begin position="49"/>
        <end position="95"/>
    </location>
</feature>
<dbReference type="STRING" id="995062.SAMN04489718_2876"/>
<protein>
    <submittedName>
        <fullName evidence="4">Helicase/secretion neighborhood TadE-like protein</fullName>
    </submittedName>
</protein>
<sequence length="168" mass="17710">MSGGRSDRRVALRGACAVLGRRTGIHRRGGQSSTEDRDGPGESRAGERGVSTVVGAVLVVALLTLFWVGIQFGATLVAGHRVRGAADLAALAAASHAFRGEQAACDRAEWVVRGMDATLLSCEAGGTRFRVRTEAVRENGLPGLRRVTGRALAAPVHGERHHNDHSSR</sequence>
<dbReference type="Pfam" id="PF13400">
    <property type="entry name" value="Tad"/>
    <property type="match status" value="1"/>
</dbReference>
<dbReference type="RefSeq" id="WP_092524648.1">
    <property type="nucleotide sequence ID" value="NZ_FNKO01000002.1"/>
</dbReference>
<dbReference type="EMBL" id="FNKO01000002">
    <property type="protein sequence ID" value="SDQ96645.1"/>
    <property type="molecule type" value="Genomic_DNA"/>
</dbReference>
<dbReference type="NCBIfam" id="TIGR03816">
    <property type="entry name" value="tadE_like_DECH"/>
    <property type="match status" value="1"/>
</dbReference>
<keyword evidence="4" id="KW-0347">Helicase</keyword>
<keyword evidence="2" id="KW-0812">Transmembrane</keyword>